<gene>
    <name evidence="1" type="ORF">OH76DRAFT_1484641</name>
</gene>
<evidence type="ECO:0008006" key="3">
    <source>
        <dbReference type="Google" id="ProtNLM"/>
    </source>
</evidence>
<dbReference type="Proteomes" id="UP000256964">
    <property type="component" value="Unassembled WGS sequence"/>
</dbReference>
<reference evidence="1 2" key="1">
    <citation type="journal article" date="2018" name="Biotechnol. Biofuels">
        <title>Integrative visual omics of the white-rot fungus Polyporus brumalis exposes the biotechnological potential of its oxidative enzymes for delignifying raw plant biomass.</title>
        <authorList>
            <person name="Miyauchi S."/>
            <person name="Rancon A."/>
            <person name="Drula E."/>
            <person name="Hage H."/>
            <person name="Chaduli D."/>
            <person name="Favel A."/>
            <person name="Grisel S."/>
            <person name="Henrissat B."/>
            <person name="Herpoel-Gimbert I."/>
            <person name="Ruiz-Duenas F.J."/>
            <person name="Chevret D."/>
            <person name="Hainaut M."/>
            <person name="Lin J."/>
            <person name="Wang M."/>
            <person name="Pangilinan J."/>
            <person name="Lipzen A."/>
            <person name="Lesage-Meessen L."/>
            <person name="Navarro D."/>
            <person name="Riley R."/>
            <person name="Grigoriev I.V."/>
            <person name="Zhou S."/>
            <person name="Raouche S."/>
            <person name="Rosso M.N."/>
        </authorList>
    </citation>
    <scope>NUCLEOTIDE SEQUENCE [LARGE SCALE GENOMIC DNA]</scope>
    <source>
        <strain evidence="1 2">BRFM 1820</strain>
    </source>
</reference>
<evidence type="ECO:0000313" key="1">
    <source>
        <dbReference type="EMBL" id="RDX47490.1"/>
    </source>
</evidence>
<name>A0A371D4M9_9APHY</name>
<accession>A0A371D4M9</accession>
<keyword evidence="2" id="KW-1185">Reference proteome</keyword>
<sequence length="373" mass="41103">MAILHGDGGGGGKRVREYFLRACVDDIPACAGFRAEALRFGKFATFPLFDSHALLRVLFLRGVVFLPSIRLSSLTPLILDHATAYCGVSPLPFDELSDCLSRCPNIEQMHLAYLDACYFKNLETAAVIADQVEDAVDRRTHAHRLYYVEGDNWPNVYIGPKFRYAILPRPCDLRDTLDVLTSRTPSTLTCLRVSGCERRRPEEQLPYGTNAVSEECFSSQLVHLEHPSGTRIDFQLRGELYTSETEEDARRSLSDVLACSLLYADVRALWVTYEAATLVAHSPSILHSLPHLVTLVLVLDTCGREDESKRDPEPQGSGARRPLLHSAIAAWSRRRGCTLTPAATTRCAAVPITAGSRGVHAYNGSGEGSGLRA</sequence>
<proteinExistence type="predicted"/>
<dbReference type="EMBL" id="KZ857418">
    <property type="protein sequence ID" value="RDX47490.1"/>
    <property type="molecule type" value="Genomic_DNA"/>
</dbReference>
<organism evidence="1 2">
    <name type="scientific">Lentinus brumalis</name>
    <dbReference type="NCBI Taxonomy" id="2498619"/>
    <lineage>
        <taxon>Eukaryota</taxon>
        <taxon>Fungi</taxon>
        <taxon>Dikarya</taxon>
        <taxon>Basidiomycota</taxon>
        <taxon>Agaricomycotina</taxon>
        <taxon>Agaricomycetes</taxon>
        <taxon>Polyporales</taxon>
        <taxon>Polyporaceae</taxon>
        <taxon>Lentinus</taxon>
    </lineage>
</organism>
<dbReference type="STRING" id="139420.A0A371D4M9"/>
<evidence type="ECO:0000313" key="2">
    <source>
        <dbReference type="Proteomes" id="UP000256964"/>
    </source>
</evidence>
<protein>
    <recommendedName>
        <fullName evidence="3">F-box domain-containing protein</fullName>
    </recommendedName>
</protein>
<dbReference type="AlphaFoldDB" id="A0A371D4M9"/>
<dbReference type="OrthoDB" id="2738900at2759"/>